<sequence length="114" mass="12782">MSFYKQNLEAFIKLLKTQPKLFTDAKCQELLTLIEPLPDDIETLSTAIASWYEKYDPIVDAQLDILNHWNFTETPHFPAATARPGANSAAATPTTINKELLKSAILKTQPKSPH</sequence>
<keyword evidence="2" id="KW-1185">Reference proteome</keyword>
<dbReference type="AlphaFoldDB" id="A0A9P1P1S6"/>
<dbReference type="Proteomes" id="UP000032946">
    <property type="component" value="Chromosome"/>
</dbReference>
<reference evidence="1 2" key="1">
    <citation type="submission" date="2014-02" db="EMBL/GenBank/DDBJ databases">
        <authorList>
            <person name="Genoscope - CEA"/>
        </authorList>
    </citation>
    <scope>NUCLEOTIDE SEQUENCE [LARGE SCALE GENOMIC DNA]</scope>
    <source>
        <strain evidence="1 2">PCC 8005</strain>
    </source>
</reference>
<evidence type="ECO:0000313" key="1">
    <source>
        <dbReference type="EMBL" id="CDM98279.1"/>
    </source>
</evidence>
<evidence type="ECO:0000313" key="2">
    <source>
        <dbReference type="Proteomes" id="UP000032946"/>
    </source>
</evidence>
<proteinExistence type="predicted"/>
<protein>
    <submittedName>
        <fullName evidence="1">Uncharacterized protein</fullName>
    </submittedName>
</protein>
<dbReference type="EMBL" id="FO818640">
    <property type="protein sequence ID" value="CDM98279.1"/>
    <property type="molecule type" value="Genomic_DNA"/>
</dbReference>
<name>A0A9P1P1S6_9CYAN</name>
<organism evidence="1 2">
    <name type="scientific">Limnospira indica PCC 8005</name>
    <dbReference type="NCBI Taxonomy" id="376219"/>
    <lineage>
        <taxon>Bacteria</taxon>
        <taxon>Bacillati</taxon>
        <taxon>Cyanobacteriota</taxon>
        <taxon>Cyanophyceae</taxon>
        <taxon>Oscillatoriophycideae</taxon>
        <taxon>Oscillatoriales</taxon>
        <taxon>Sirenicapillariaceae</taxon>
        <taxon>Limnospira</taxon>
    </lineage>
</organism>
<gene>
    <name evidence="1" type="ORF">ARTHRO_60880</name>
</gene>
<accession>A0A9P1P1S6</accession>
<dbReference type="RefSeq" id="WP_008052902.1">
    <property type="nucleotide sequence ID" value="NZ_FO818640.1"/>
</dbReference>